<dbReference type="InterPro" id="IPR001296">
    <property type="entry name" value="Glyco_trans_1"/>
</dbReference>
<evidence type="ECO:0000313" key="4">
    <source>
        <dbReference type="EMBL" id="AHE98515.1"/>
    </source>
</evidence>
<name>W0DNQ6_9GAMM</name>
<feature type="domain" description="Glycosyltransferase subfamily 4-like N-terminal" evidence="3">
    <location>
        <begin position="21"/>
        <end position="176"/>
    </location>
</feature>
<dbReference type="PANTHER" id="PTHR46401">
    <property type="entry name" value="GLYCOSYLTRANSFERASE WBBK-RELATED"/>
    <property type="match status" value="1"/>
</dbReference>
<dbReference type="Gene3D" id="3.40.50.2000">
    <property type="entry name" value="Glycogen Phosphorylase B"/>
    <property type="match status" value="2"/>
</dbReference>
<evidence type="ECO:0000259" key="2">
    <source>
        <dbReference type="Pfam" id="PF00534"/>
    </source>
</evidence>
<dbReference type="Pfam" id="PF00534">
    <property type="entry name" value="Glycos_transf_1"/>
    <property type="match status" value="1"/>
</dbReference>
<dbReference type="OrthoDB" id="9764577at2"/>
<organism evidence="4 5">
    <name type="scientific">Thioalkalivibrio paradoxus ARh 1</name>
    <dbReference type="NCBI Taxonomy" id="713585"/>
    <lineage>
        <taxon>Bacteria</taxon>
        <taxon>Pseudomonadati</taxon>
        <taxon>Pseudomonadota</taxon>
        <taxon>Gammaproteobacteria</taxon>
        <taxon>Chromatiales</taxon>
        <taxon>Ectothiorhodospiraceae</taxon>
        <taxon>Thioalkalivibrio</taxon>
    </lineage>
</organism>
<evidence type="ECO:0000259" key="3">
    <source>
        <dbReference type="Pfam" id="PF13439"/>
    </source>
</evidence>
<dbReference type="Proteomes" id="UP000005289">
    <property type="component" value="Chromosome"/>
</dbReference>
<dbReference type="Pfam" id="PF13439">
    <property type="entry name" value="Glyco_transf_4"/>
    <property type="match status" value="1"/>
</dbReference>
<dbReference type="AlphaFoldDB" id="W0DNQ6"/>
<reference evidence="4 5" key="1">
    <citation type="submission" date="2013-12" db="EMBL/GenBank/DDBJ databases">
        <authorList>
            <consortium name="DOE Joint Genome Institute"/>
            <person name="Muyzer G."/>
            <person name="Huntemann M."/>
            <person name="Han J."/>
            <person name="Chen A."/>
            <person name="Kyrpides N."/>
            <person name="Mavromatis K."/>
            <person name="Markowitz V."/>
            <person name="Palaniappan K."/>
            <person name="Ivanova N."/>
            <person name="Schaumberg A."/>
            <person name="Pati A."/>
            <person name="Liolios K."/>
            <person name="Nordberg H.P."/>
            <person name="Cantor M.N."/>
            <person name="Hua S.X."/>
            <person name="Woyke T."/>
        </authorList>
    </citation>
    <scope>NUCLEOTIDE SEQUENCE [LARGE SCALE GENOMIC DNA]</scope>
    <source>
        <strain evidence="4 5">ARh 1</strain>
    </source>
</reference>
<sequence length="374" mass="40712">MRVAFGVTALAHGLAGQGVDGIGAYSRELGARLAGTVAMDLRPFVYGPPAGLLGDSSARDVGRFRHQALGALLTGASFPGLRAMAREGLELIHATDHLVPWVRGTPVVATVMDAIPLAHPEWVSYPLKRISNALWRRSVQWANRVITISEYSRMEIERWFGVPGERIHVIPLGVDSRWFEPPGGEDLERVRQHHRLPDAYFLFVGTLQPRKNLTRLIAAHRRLPEYLRRDVPLVVAGRAGWGCDSVMAELRAERDAGLRWLGYVPDADLPAVFAGAAALLFVSLHEGFGLPLLEAFAAGVPVVASRTTALPEVAEGAALMVDPTDTGEIADAMRQVLDAAGLAARLSESGLARAREFTWDRTARMTLDVYRAVV</sequence>
<dbReference type="HOGENOM" id="CLU_009583_27_6_6"/>
<protein>
    <submittedName>
        <fullName evidence="4">Glycosyl transferase family 1</fullName>
    </submittedName>
</protein>
<evidence type="ECO:0000256" key="1">
    <source>
        <dbReference type="ARBA" id="ARBA00022679"/>
    </source>
</evidence>
<feature type="domain" description="Glycosyl transferase family 1" evidence="2">
    <location>
        <begin position="192"/>
        <end position="350"/>
    </location>
</feature>
<keyword evidence="5" id="KW-1185">Reference proteome</keyword>
<dbReference type="GO" id="GO:0016757">
    <property type="term" value="F:glycosyltransferase activity"/>
    <property type="evidence" value="ECO:0007669"/>
    <property type="project" value="InterPro"/>
</dbReference>
<dbReference type="CDD" id="cd03809">
    <property type="entry name" value="GT4_MtfB-like"/>
    <property type="match status" value="1"/>
</dbReference>
<dbReference type="EMBL" id="CP007029">
    <property type="protein sequence ID" value="AHE98515.1"/>
    <property type="molecule type" value="Genomic_DNA"/>
</dbReference>
<dbReference type="PANTHER" id="PTHR46401:SF2">
    <property type="entry name" value="GLYCOSYLTRANSFERASE WBBK-RELATED"/>
    <property type="match status" value="1"/>
</dbReference>
<dbReference type="InterPro" id="IPR028098">
    <property type="entry name" value="Glyco_trans_4-like_N"/>
</dbReference>
<accession>W0DNQ6</accession>
<dbReference type="KEGG" id="tti:THITH_09890"/>
<evidence type="ECO:0000313" key="5">
    <source>
        <dbReference type="Proteomes" id="UP000005289"/>
    </source>
</evidence>
<proteinExistence type="predicted"/>
<dbReference type="SUPFAM" id="SSF53756">
    <property type="entry name" value="UDP-Glycosyltransferase/glycogen phosphorylase"/>
    <property type="match status" value="1"/>
</dbReference>
<gene>
    <name evidence="4" type="ORF">THITH_09890</name>
</gene>
<dbReference type="GO" id="GO:0009103">
    <property type="term" value="P:lipopolysaccharide biosynthetic process"/>
    <property type="evidence" value="ECO:0007669"/>
    <property type="project" value="TreeGrafter"/>
</dbReference>
<dbReference type="STRING" id="713585.THITH_09890"/>
<keyword evidence="1 4" id="KW-0808">Transferase</keyword>
<dbReference type="FunFam" id="3.40.50.2000:FF:000119">
    <property type="entry name" value="Glycosyl transferase group 1"/>
    <property type="match status" value="1"/>
</dbReference>